<feature type="compositionally biased region" description="Low complexity" evidence="1">
    <location>
        <begin position="168"/>
        <end position="197"/>
    </location>
</feature>
<feature type="region of interest" description="Disordered" evidence="1">
    <location>
        <begin position="23"/>
        <end position="228"/>
    </location>
</feature>
<dbReference type="AlphaFoldDB" id="A0A1Y2FYG7"/>
<organism evidence="2 3">
    <name type="scientific">Leucosporidium creatinivorum</name>
    <dbReference type="NCBI Taxonomy" id="106004"/>
    <lineage>
        <taxon>Eukaryota</taxon>
        <taxon>Fungi</taxon>
        <taxon>Dikarya</taxon>
        <taxon>Basidiomycota</taxon>
        <taxon>Pucciniomycotina</taxon>
        <taxon>Microbotryomycetes</taxon>
        <taxon>Leucosporidiales</taxon>
        <taxon>Leucosporidium</taxon>
    </lineage>
</organism>
<sequence>MRKRRKREPDHEAFAQLSLVNGLSPVNPSLSLPTAPPPHQQTGFHLVPPLPSSAPPTTPPLQQGPSHLASSFPSINTNLEPSPSPQSLGFAPPTSPSADSFGLGLQLEDVGMSLEQPMDQTMEDDPLPPPPAPASSPTSSSQGLELHPTLLAQRSPSPPLPSLPPSSLPLNPSRSRESNPLPSLLFPSTPTSPPSAAEQEKERRRAKKVEEFDEFRREQEREERRSEG</sequence>
<feature type="non-terminal residue" evidence="2">
    <location>
        <position position="228"/>
    </location>
</feature>
<evidence type="ECO:0000256" key="1">
    <source>
        <dbReference type="SAM" id="MobiDB-lite"/>
    </source>
</evidence>
<keyword evidence="3" id="KW-1185">Reference proteome</keyword>
<feature type="compositionally biased region" description="Pro residues" evidence="1">
    <location>
        <begin position="48"/>
        <end position="59"/>
    </location>
</feature>
<dbReference type="Proteomes" id="UP000193467">
    <property type="component" value="Unassembled WGS sequence"/>
</dbReference>
<proteinExistence type="predicted"/>
<feature type="compositionally biased region" description="Basic and acidic residues" evidence="1">
    <location>
        <begin position="198"/>
        <end position="228"/>
    </location>
</feature>
<gene>
    <name evidence="2" type="ORF">BCR35DRAFT_300880</name>
</gene>
<feature type="compositionally biased region" description="Polar residues" evidence="1">
    <location>
        <begin position="23"/>
        <end position="32"/>
    </location>
</feature>
<dbReference type="EMBL" id="MCGR01000007">
    <property type="protein sequence ID" value="ORY89081.1"/>
    <property type="molecule type" value="Genomic_DNA"/>
</dbReference>
<evidence type="ECO:0000313" key="3">
    <source>
        <dbReference type="Proteomes" id="UP000193467"/>
    </source>
</evidence>
<reference evidence="2 3" key="1">
    <citation type="submission" date="2016-07" db="EMBL/GenBank/DDBJ databases">
        <title>Pervasive Adenine N6-methylation of Active Genes in Fungi.</title>
        <authorList>
            <consortium name="DOE Joint Genome Institute"/>
            <person name="Mondo S.J."/>
            <person name="Dannebaum R.O."/>
            <person name="Kuo R.C."/>
            <person name="Labutti K."/>
            <person name="Haridas S."/>
            <person name="Kuo A."/>
            <person name="Salamov A."/>
            <person name="Ahrendt S.R."/>
            <person name="Lipzen A."/>
            <person name="Sullivan W."/>
            <person name="Andreopoulos W.B."/>
            <person name="Clum A."/>
            <person name="Lindquist E."/>
            <person name="Daum C."/>
            <person name="Ramamoorthy G.K."/>
            <person name="Gryganskyi A."/>
            <person name="Culley D."/>
            <person name="Magnuson J.K."/>
            <person name="James T.Y."/>
            <person name="O'Malley M.A."/>
            <person name="Stajich J.E."/>
            <person name="Spatafora J.W."/>
            <person name="Visel A."/>
            <person name="Grigoriev I.V."/>
        </authorList>
    </citation>
    <scope>NUCLEOTIDE SEQUENCE [LARGE SCALE GENOMIC DNA]</scope>
    <source>
        <strain evidence="2 3">62-1032</strain>
    </source>
</reference>
<feature type="compositionally biased region" description="Pro residues" evidence="1">
    <location>
        <begin position="156"/>
        <end position="167"/>
    </location>
</feature>
<name>A0A1Y2FYG7_9BASI</name>
<accession>A0A1Y2FYG7</accession>
<comment type="caution">
    <text evidence="2">The sequence shown here is derived from an EMBL/GenBank/DDBJ whole genome shotgun (WGS) entry which is preliminary data.</text>
</comment>
<protein>
    <submittedName>
        <fullName evidence="2">Uncharacterized protein</fullName>
    </submittedName>
</protein>
<feature type="compositionally biased region" description="Polar residues" evidence="1">
    <location>
        <begin position="63"/>
        <end position="87"/>
    </location>
</feature>
<dbReference type="InParanoid" id="A0A1Y2FYG7"/>
<evidence type="ECO:0000313" key="2">
    <source>
        <dbReference type="EMBL" id="ORY89081.1"/>
    </source>
</evidence>